<dbReference type="InterPro" id="IPR020904">
    <property type="entry name" value="Sc_DH/Rdtase_CS"/>
</dbReference>
<evidence type="ECO:0000256" key="3">
    <source>
        <dbReference type="RuleBase" id="RU000363"/>
    </source>
</evidence>
<gene>
    <name evidence="5" type="ORF">GGQ55_003419</name>
</gene>
<evidence type="ECO:0000256" key="1">
    <source>
        <dbReference type="ARBA" id="ARBA00006484"/>
    </source>
</evidence>
<dbReference type="CDD" id="cd05233">
    <property type="entry name" value="SDR_c"/>
    <property type="match status" value="1"/>
</dbReference>
<comment type="caution">
    <text evidence="5">The sequence shown here is derived from an EMBL/GenBank/DDBJ whole genome shotgun (WGS) entry which is preliminary data.</text>
</comment>
<dbReference type="InterPro" id="IPR002347">
    <property type="entry name" value="SDR_fam"/>
</dbReference>
<dbReference type="PROSITE" id="PS00061">
    <property type="entry name" value="ADH_SHORT"/>
    <property type="match status" value="1"/>
</dbReference>
<dbReference type="InterPro" id="IPR036291">
    <property type="entry name" value="NAD(P)-bd_dom_sf"/>
</dbReference>
<dbReference type="SMART" id="SM00822">
    <property type="entry name" value="PKS_KR"/>
    <property type="match status" value="1"/>
</dbReference>
<protein>
    <submittedName>
        <fullName evidence="5">NAD(P)-dependent dehydrogenase (Short-subunit alcohol dehydrogenase family)</fullName>
    </submittedName>
</protein>
<dbReference type="GO" id="GO:0016020">
    <property type="term" value="C:membrane"/>
    <property type="evidence" value="ECO:0007669"/>
    <property type="project" value="TreeGrafter"/>
</dbReference>
<organism evidence="5 6">
    <name type="scientific">Petropleomorpha daqingensis</name>
    <dbReference type="NCBI Taxonomy" id="2026353"/>
    <lineage>
        <taxon>Bacteria</taxon>
        <taxon>Bacillati</taxon>
        <taxon>Actinomycetota</taxon>
        <taxon>Actinomycetes</taxon>
        <taxon>Geodermatophilales</taxon>
        <taxon>Geodermatophilaceae</taxon>
        <taxon>Petropleomorpha</taxon>
    </lineage>
</organism>
<keyword evidence="6" id="KW-1185">Reference proteome</keyword>
<keyword evidence="2" id="KW-0560">Oxidoreductase</keyword>
<comment type="similarity">
    <text evidence="1 3">Belongs to the short-chain dehydrogenases/reductases (SDR) family.</text>
</comment>
<dbReference type="AlphaFoldDB" id="A0A853CIZ2"/>
<evidence type="ECO:0000256" key="2">
    <source>
        <dbReference type="ARBA" id="ARBA00023002"/>
    </source>
</evidence>
<dbReference type="SUPFAM" id="SSF51735">
    <property type="entry name" value="NAD(P)-binding Rossmann-fold domains"/>
    <property type="match status" value="1"/>
</dbReference>
<dbReference type="Gene3D" id="3.40.50.720">
    <property type="entry name" value="NAD(P)-binding Rossmann-like Domain"/>
    <property type="match status" value="1"/>
</dbReference>
<reference evidence="5 6" key="1">
    <citation type="submission" date="2020-07" db="EMBL/GenBank/DDBJ databases">
        <title>Sequencing the genomes of 1000 actinobacteria strains.</title>
        <authorList>
            <person name="Klenk H.-P."/>
        </authorList>
    </citation>
    <scope>NUCLEOTIDE SEQUENCE [LARGE SCALE GENOMIC DNA]</scope>
    <source>
        <strain evidence="5 6">DSM 104001</strain>
    </source>
</reference>
<dbReference type="PRINTS" id="PR00081">
    <property type="entry name" value="GDHRDH"/>
</dbReference>
<evidence type="ECO:0000313" key="5">
    <source>
        <dbReference type="EMBL" id="NYJ07141.1"/>
    </source>
</evidence>
<dbReference type="PRINTS" id="PR00080">
    <property type="entry name" value="SDRFAMILY"/>
</dbReference>
<evidence type="ECO:0000313" key="6">
    <source>
        <dbReference type="Proteomes" id="UP000541969"/>
    </source>
</evidence>
<dbReference type="PANTHER" id="PTHR44196:SF1">
    <property type="entry name" value="DEHYDROGENASE_REDUCTASE SDR FAMILY MEMBER 7B"/>
    <property type="match status" value="1"/>
</dbReference>
<dbReference type="GO" id="GO:0016491">
    <property type="term" value="F:oxidoreductase activity"/>
    <property type="evidence" value="ECO:0007669"/>
    <property type="project" value="UniProtKB-KW"/>
</dbReference>
<dbReference type="Proteomes" id="UP000541969">
    <property type="component" value="Unassembled WGS sequence"/>
</dbReference>
<evidence type="ECO:0000259" key="4">
    <source>
        <dbReference type="SMART" id="SM00822"/>
    </source>
</evidence>
<proteinExistence type="inferred from homology"/>
<dbReference type="PANTHER" id="PTHR44196">
    <property type="entry name" value="DEHYDROGENASE/REDUCTASE SDR FAMILY MEMBER 7B"/>
    <property type="match status" value="1"/>
</dbReference>
<dbReference type="Pfam" id="PF00106">
    <property type="entry name" value="adh_short"/>
    <property type="match status" value="1"/>
</dbReference>
<sequence length="248" mass="25479">MRLTGAIVLVTGASGGIGRATATALARAGAQVVCAGRDAAATQEVAAAVGGAALTADLREVDAPAGLVERTVAQHGRLDAVVVNAGVGHAGPVAEMPAERIAELVDVNVRGSFLLARAAPAAMTGPGAIVFVSSIAGAVGVPGESVYSATKAALEAFAPLLGEELRPARISVSTVLPGVVDTGFFGRRGAAYDRRFPRPIPPERVAEVVVRTLRDGRPRRIEPRWLEIPARLSAAAPRTYRALARRFG</sequence>
<name>A0A853CIZ2_9ACTN</name>
<feature type="domain" description="Ketoreductase" evidence="4">
    <location>
        <begin position="6"/>
        <end position="182"/>
    </location>
</feature>
<dbReference type="EMBL" id="JACBZT010000001">
    <property type="protein sequence ID" value="NYJ07141.1"/>
    <property type="molecule type" value="Genomic_DNA"/>
</dbReference>
<accession>A0A853CIZ2</accession>
<dbReference type="InterPro" id="IPR057326">
    <property type="entry name" value="KR_dom"/>
</dbReference>
<dbReference type="RefSeq" id="WP_179718775.1">
    <property type="nucleotide sequence ID" value="NZ_JACBZT010000001.1"/>
</dbReference>